<reference evidence="2" key="2">
    <citation type="journal article" date="2015" name="Data Brief">
        <title>Shoot transcriptome of the giant reed, Arundo donax.</title>
        <authorList>
            <person name="Barrero R.A."/>
            <person name="Guerrero F.D."/>
            <person name="Moolhuijzen P."/>
            <person name="Goolsby J.A."/>
            <person name="Tidwell J."/>
            <person name="Bellgard S.E."/>
            <person name="Bellgard M.I."/>
        </authorList>
    </citation>
    <scope>NUCLEOTIDE SEQUENCE</scope>
    <source>
        <tissue evidence="2">Shoot tissue taken approximately 20 cm above the soil surface</tissue>
    </source>
</reference>
<feature type="region of interest" description="Disordered" evidence="1">
    <location>
        <begin position="38"/>
        <end position="57"/>
    </location>
</feature>
<proteinExistence type="predicted"/>
<accession>A0A0A9B9P4</accession>
<name>A0A0A9B9P4_ARUDO</name>
<organism evidence="2">
    <name type="scientific">Arundo donax</name>
    <name type="common">Giant reed</name>
    <name type="synonym">Donax arundinaceus</name>
    <dbReference type="NCBI Taxonomy" id="35708"/>
    <lineage>
        <taxon>Eukaryota</taxon>
        <taxon>Viridiplantae</taxon>
        <taxon>Streptophyta</taxon>
        <taxon>Embryophyta</taxon>
        <taxon>Tracheophyta</taxon>
        <taxon>Spermatophyta</taxon>
        <taxon>Magnoliopsida</taxon>
        <taxon>Liliopsida</taxon>
        <taxon>Poales</taxon>
        <taxon>Poaceae</taxon>
        <taxon>PACMAD clade</taxon>
        <taxon>Arundinoideae</taxon>
        <taxon>Arundineae</taxon>
        <taxon>Arundo</taxon>
    </lineage>
</organism>
<evidence type="ECO:0000313" key="2">
    <source>
        <dbReference type="EMBL" id="JAD56017.1"/>
    </source>
</evidence>
<reference evidence="2" key="1">
    <citation type="submission" date="2014-09" db="EMBL/GenBank/DDBJ databases">
        <authorList>
            <person name="Magalhaes I.L.F."/>
            <person name="Oliveira U."/>
            <person name="Santos F.R."/>
            <person name="Vidigal T.H.D.A."/>
            <person name="Brescovit A.D."/>
            <person name="Santos A.J."/>
        </authorList>
    </citation>
    <scope>NUCLEOTIDE SEQUENCE</scope>
    <source>
        <tissue evidence="2">Shoot tissue taken approximately 20 cm above the soil surface</tissue>
    </source>
</reference>
<dbReference type="AlphaFoldDB" id="A0A0A9B9P4"/>
<protein>
    <submittedName>
        <fullName evidence="2">Uncharacterized protein</fullName>
    </submittedName>
</protein>
<sequence>MSTAHLFGCSAQHSALDASPCETLQVDRPAGIDDVRSGRRRRETMTTSSHGDRSGRPVRARCMRTQLDLATWRV</sequence>
<evidence type="ECO:0000256" key="1">
    <source>
        <dbReference type="SAM" id="MobiDB-lite"/>
    </source>
</evidence>
<dbReference type="EMBL" id="GBRH01241878">
    <property type="protein sequence ID" value="JAD56017.1"/>
    <property type="molecule type" value="Transcribed_RNA"/>
</dbReference>